<comment type="caution">
    <text evidence="11">The sequence shown here is derived from an EMBL/GenBank/DDBJ whole genome shotgun (WGS) entry which is preliminary data.</text>
</comment>
<dbReference type="InterPro" id="IPR027417">
    <property type="entry name" value="P-loop_NTPase"/>
</dbReference>
<keyword evidence="5" id="KW-0677">Repeat</keyword>
<dbReference type="RefSeq" id="WP_135816889.1">
    <property type="nucleotide sequence ID" value="NZ_SRPG01000041.1"/>
</dbReference>
<evidence type="ECO:0000313" key="11">
    <source>
        <dbReference type="EMBL" id="TGN67081.1"/>
    </source>
</evidence>
<keyword evidence="6" id="KW-0547">Nucleotide-binding</keyword>
<dbReference type="InterPro" id="IPR003439">
    <property type="entry name" value="ABC_transporter-like_ATP-bd"/>
</dbReference>
<dbReference type="SMART" id="SM00382">
    <property type="entry name" value="AAA"/>
    <property type="match status" value="2"/>
</dbReference>
<evidence type="ECO:0000256" key="6">
    <source>
        <dbReference type="ARBA" id="ARBA00022741"/>
    </source>
</evidence>
<keyword evidence="2" id="KW-0813">Transport</keyword>
<dbReference type="CDD" id="cd03216">
    <property type="entry name" value="ABC_Carb_Monos_I"/>
    <property type="match status" value="1"/>
</dbReference>
<evidence type="ECO:0000259" key="10">
    <source>
        <dbReference type="PROSITE" id="PS50893"/>
    </source>
</evidence>
<dbReference type="SUPFAM" id="SSF52540">
    <property type="entry name" value="P-loop containing nucleoside triphosphate hydrolases"/>
    <property type="match status" value="2"/>
</dbReference>
<dbReference type="GO" id="GO:0005524">
    <property type="term" value="F:ATP binding"/>
    <property type="evidence" value="ECO:0007669"/>
    <property type="project" value="UniProtKB-KW"/>
</dbReference>
<gene>
    <name evidence="11" type="ORF">E4L95_06335</name>
</gene>
<evidence type="ECO:0000256" key="1">
    <source>
        <dbReference type="ARBA" id="ARBA00004202"/>
    </source>
</evidence>
<keyword evidence="12" id="KW-1185">Reference proteome</keyword>
<dbReference type="InterPro" id="IPR050107">
    <property type="entry name" value="ABC_carbohydrate_import_ATPase"/>
</dbReference>
<proteinExistence type="predicted"/>
<protein>
    <submittedName>
        <fullName evidence="11">Sugar ABC transporter ATP-binding protein</fullName>
    </submittedName>
</protein>
<accession>A0A4Z1CQ66</accession>
<dbReference type="GO" id="GO:0016887">
    <property type="term" value="F:ATP hydrolysis activity"/>
    <property type="evidence" value="ECO:0007669"/>
    <property type="project" value="InterPro"/>
</dbReference>
<dbReference type="PROSITE" id="PS00211">
    <property type="entry name" value="ABC_TRANSPORTER_1"/>
    <property type="match status" value="1"/>
</dbReference>
<keyword evidence="4" id="KW-0762">Sugar transport</keyword>
<evidence type="ECO:0000256" key="9">
    <source>
        <dbReference type="ARBA" id="ARBA00023136"/>
    </source>
</evidence>
<name>A0A4Z1CQ66_9RHOB</name>
<keyword evidence="7 11" id="KW-0067">ATP-binding</keyword>
<evidence type="ECO:0000256" key="7">
    <source>
        <dbReference type="ARBA" id="ARBA00022840"/>
    </source>
</evidence>
<dbReference type="OrthoDB" id="9805029at2"/>
<dbReference type="EMBL" id="SRPG01000041">
    <property type="protein sequence ID" value="TGN67081.1"/>
    <property type="molecule type" value="Genomic_DNA"/>
</dbReference>
<dbReference type="GO" id="GO:0005886">
    <property type="term" value="C:plasma membrane"/>
    <property type="evidence" value="ECO:0007669"/>
    <property type="project" value="UniProtKB-SubCell"/>
</dbReference>
<dbReference type="InterPro" id="IPR017871">
    <property type="entry name" value="ABC_transporter-like_CS"/>
</dbReference>
<dbReference type="FunFam" id="3.40.50.300:FF:000127">
    <property type="entry name" value="Ribose import ATP-binding protein RbsA"/>
    <property type="match status" value="1"/>
</dbReference>
<evidence type="ECO:0000256" key="3">
    <source>
        <dbReference type="ARBA" id="ARBA00022475"/>
    </source>
</evidence>
<keyword evidence="9" id="KW-0472">Membrane</keyword>
<dbReference type="PANTHER" id="PTHR43790">
    <property type="entry name" value="CARBOHYDRATE TRANSPORT ATP-BINDING PROTEIN MG119-RELATED"/>
    <property type="match status" value="1"/>
</dbReference>
<comment type="subcellular location">
    <subcellularLocation>
        <location evidence="1">Cell membrane</location>
        <topology evidence="1">Peripheral membrane protein</topology>
    </subcellularLocation>
</comment>
<keyword evidence="8" id="KW-1278">Translocase</keyword>
<evidence type="ECO:0000256" key="4">
    <source>
        <dbReference type="ARBA" id="ARBA00022597"/>
    </source>
</evidence>
<dbReference type="Pfam" id="PF00005">
    <property type="entry name" value="ABC_tran"/>
    <property type="match status" value="2"/>
</dbReference>
<reference evidence="11 12" key="1">
    <citation type="submission" date="2019-03" db="EMBL/GenBank/DDBJ databases">
        <authorList>
            <person name="Li J."/>
        </authorList>
    </citation>
    <scope>NUCLEOTIDE SEQUENCE [LARGE SCALE GENOMIC DNA]</scope>
    <source>
        <strain evidence="11 12">3058</strain>
    </source>
</reference>
<evidence type="ECO:0000256" key="8">
    <source>
        <dbReference type="ARBA" id="ARBA00022967"/>
    </source>
</evidence>
<dbReference type="PROSITE" id="PS50893">
    <property type="entry name" value="ABC_TRANSPORTER_2"/>
    <property type="match status" value="2"/>
</dbReference>
<sequence>MQPDPASRDGAVLSLRGIVKTFPGVRALDGVRLDLFPGQVTALIGENGAGKSTIVKVLTGIHQPDEGQILVAGQPVRFPTAQAAGAAGVTAIHQETVLFDEMTVAENIFIGHAPRTRWGLIDRRAMRDRAAEILRGIGSDLDPATRLRDLGIASKHLVAIARALSVDARVVIMDEPTAALSHKEIAELYELVETLKAQGKAILFISHKFDEIFRIADRWTVFRDGAFVGEGAMGDVTEGQLVQMMVGRSVDQIYPKRPARIGPPVLTVAGYCHPTEYEDITFTLHQGEILGFYGLVGAGRSEVMQALFGISQPAKGACRIAGDVRVIRSTAQAVQAGIVYVPEDRGRQGAVKGLPIFQNVTLPSLARTSRGGFLRLAEEFALAREYTQRLDLRAASLDQDIGLLSGGNQQKVVIAKWLATQPRIIILDEPTKGIDIGSKAAVHDFMSELAAQGLAVIMVSSEIPEVLGMSDRIIVMREGRIAGEFAGAAMTPENLIRAAVGIERTAA</sequence>
<dbReference type="PANTHER" id="PTHR43790:SF3">
    <property type="entry name" value="D-ALLOSE IMPORT ATP-BINDING PROTEIN ALSA-RELATED"/>
    <property type="match status" value="1"/>
</dbReference>
<dbReference type="Proteomes" id="UP000297972">
    <property type="component" value="Unassembled WGS sequence"/>
</dbReference>
<dbReference type="AlphaFoldDB" id="A0A4Z1CQ66"/>
<evidence type="ECO:0000256" key="2">
    <source>
        <dbReference type="ARBA" id="ARBA00022448"/>
    </source>
</evidence>
<organism evidence="11 12">
    <name type="scientific">Paracoccus liaowanqingii</name>
    <dbReference type="NCBI Taxonomy" id="2560053"/>
    <lineage>
        <taxon>Bacteria</taxon>
        <taxon>Pseudomonadati</taxon>
        <taxon>Pseudomonadota</taxon>
        <taxon>Alphaproteobacteria</taxon>
        <taxon>Rhodobacterales</taxon>
        <taxon>Paracoccaceae</taxon>
        <taxon>Paracoccus</taxon>
    </lineage>
</organism>
<dbReference type="InterPro" id="IPR003593">
    <property type="entry name" value="AAA+_ATPase"/>
</dbReference>
<feature type="domain" description="ABC transporter" evidence="10">
    <location>
        <begin position="261"/>
        <end position="503"/>
    </location>
</feature>
<evidence type="ECO:0000256" key="5">
    <source>
        <dbReference type="ARBA" id="ARBA00022737"/>
    </source>
</evidence>
<dbReference type="Gene3D" id="3.40.50.300">
    <property type="entry name" value="P-loop containing nucleotide triphosphate hydrolases"/>
    <property type="match status" value="2"/>
</dbReference>
<evidence type="ECO:0000313" key="12">
    <source>
        <dbReference type="Proteomes" id="UP000297972"/>
    </source>
</evidence>
<feature type="domain" description="ABC transporter" evidence="10">
    <location>
        <begin position="13"/>
        <end position="249"/>
    </location>
</feature>
<keyword evidence="3" id="KW-1003">Cell membrane</keyword>
<dbReference type="CDD" id="cd03215">
    <property type="entry name" value="ABC_Carb_Monos_II"/>
    <property type="match status" value="1"/>
</dbReference>